<reference evidence="11" key="1">
    <citation type="submission" date="2016-11" db="EMBL/GenBank/DDBJ databases">
        <authorList>
            <person name="Varghese N."/>
            <person name="Submissions S."/>
        </authorList>
    </citation>
    <scope>NUCLEOTIDE SEQUENCE [LARGE SCALE GENOMIC DNA]</scope>
    <source>
        <strain evidence="11">DSM 10124</strain>
    </source>
</reference>
<dbReference type="SMART" id="SM00155">
    <property type="entry name" value="PLDc"/>
    <property type="match status" value="2"/>
</dbReference>
<gene>
    <name evidence="10" type="ORF">SAMN02746091_02154</name>
</gene>
<keyword evidence="11" id="KW-1185">Reference proteome</keyword>
<protein>
    <recommendedName>
        <fullName evidence="8">Cardiolipin synthase</fullName>
        <ecNumber evidence="8">2.7.8.-</ecNumber>
    </recommendedName>
</protein>
<dbReference type="RefSeq" id="WP_073249630.1">
    <property type="nucleotide sequence ID" value="NZ_FQVG01000049.1"/>
</dbReference>
<evidence type="ECO:0000256" key="5">
    <source>
        <dbReference type="ARBA" id="ARBA00022737"/>
    </source>
</evidence>
<dbReference type="SUPFAM" id="SSF56024">
    <property type="entry name" value="Phospholipase D/nuclease"/>
    <property type="match status" value="2"/>
</dbReference>
<accession>A0A1M5AC91</accession>
<evidence type="ECO:0000259" key="9">
    <source>
        <dbReference type="PROSITE" id="PS50035"/>
    </source>
</evidence>
<evidence type="ECO:0000256" key="6">
    <source>
        <dbReference type="ARBA" id="ARBA00022989"/>
    </source>
</evidence>
<evidence type="ECO:0000256" key="3">
    <source>
        <dbReference type="ARBA" id="ARBA00022679"/>
    </source>
</evidence>
<name>A0A1M5AC91_9CLOT</name>
<dbReference type="Pfam" id="PF13091">
    <property type="entry name" value="PLDc_2"/>
    <property type="match status" value="2"/>
</dbReference>
<keyword evidence="6" id="KW-1133">Transmembrane helix</keyword>
<dbReference type="Proteomes" id="UP000184423">
    <property type="component" value="Unassembled WGS sequence"/>
</dbReference>
<dbReference type="GO" id="GO:0008808">
    <property type="term" value="F:cardiolipin synthase activity"/>
    <property type="evidence" value="ECO:0007669"/>
    <property type="project" value="UniProtKB-UniRule"/>
</dbReference>
<dbReference type="PANTHER" id="PTHR21248">
    <property type="entry name" value="CARDIOLIPIN SYNTHASE"/>
    <property type="match status" value="1"/>
</dbReference>
<dbReference type="PIRSF" id="PIRSF000850">
    <property type="entry name" value="Phospholipase_D_PSS"/>
    <property type="match status" value="1"/>
</dbReference>
<dbReference type="InterPro" id="IPR001736">
    <property type="entry name" value="PLipase_D/transphosphatidylase"/>
</dbReference>
<keyword evidence="7" id="KW-0472">Membrane</keyword>
<keyword evidence="5" id="KW-0677">Repeat</keyword>
<evidence type="ECO:0000256" key="2">
    <source>
        <dbReference type="ARBA" id="ARBA00022475"/>
    </source>
</evidence>
<evidence type="ECO:0000313" key="10">
    <source>
        <dbReference type="EMBL" id="SHF27512.1"/>
    </source>
</evidence>
<dbReference type="InterPro" id="IPR022924">
    <property type="entry name" value="Cardiolipin_synthase"/>
</dbReference>
<keyword evidence="3" id="KW-0808">Transferase</keyword>
<dbReference type="NCBIfam" id="TIGR04265">
    <property type="entry name" value="bac_cardiolipin"/>
    <property type="match status" value="1"/>
</dbReference>
<dbReference type="CDD" id="cd09110">
    <property type="entry name" value="PLDc_CLS_1"/>
    <property type="match status" value="1"/>
</dbReference>
<dbReference type="GO" id="GO:0032049">
    <property type="term" value="P:cardiolipin biosynthetic process"/>
    <property type="evidence" value="ECO:0007669"/>
    <property type="project" value="UniProtKB-UniRule"/>
</dbReference>
<dbReference type="CDD" id="cd09112">
    <property type="entry name" value="PLDc_CLS_2"/>
    <property type="match status" value="1"/>
</dbReference>
<proteinExistence type="predicted"/>
<dbReference type="AlphaFoldDB" id="A0A1M5AC91"/>
<dbReference type="EMBL" id="FQVG01000049">
    <property type="protein sequence ID" value="SHF27512.1"/>
    <property type="molecule type" value="Genomic_DNA"/>
</dbReference>
<feature type="domain" description="PLD phosphodiesterase" evidence="9">
    <location>
        <begin position="339"/>
        <end position="366"/>
    </location>
</feature>
<keyword evidence="4" id="KW-0812">Transmembrane</keyword>
<organism evidence="10 11">
    <name type="scientific">Caloramator proteoclasticus DSM 10124</name>
    <dbReference type="NCBI Taxonomy" id="1121262"/>
    <lineage>
        <taxon>Bacteria</taxon>
        <taxon>Bacillati</taxon>
        <taxon>Bacillota</taxon>
        <taxon>Clostridia</taxon>
        <taxon>Eubacteriales</taxon>
        <taxon>Clostridiaceae</taxon>
        <taxon>Caloramator</taxon>
    </lineage>
</organism>
<dbReference type="PANTHER" id="PTHR21248:SF22">
    <property type="entry name" value="PHOSPHOLIPASE D"/>
    <property type="match status" value="1"/>
</dbReference>
<keyword evidence="2" id="KW-1003">Cell membrane</keyword>
<feature type="domain" description="PLD phosphodiesterase" evidence="9">
    <location>
        <begin position="156"/>
        <end position="183"/>
    </location>
</feature>
<evidence type="ECO:0000313" key="11">
    <source>
        <dbReference type="Proteomes" id="UP000184423"/>
    </source>
</evidence>
<sequence length="426" mass="49551">MFLGRNWKRHKLNEEFSPIVKDLINRVINRIDKEDYKYLAELLANNSDSPLFVDNDIEIFSNGEEKFNALFKEIERAEHHIHLEYYIVKSDDIGNRLKDLLIKKSKEGVRVRFIIDRVGAIKLSRRYIKDLRENGVDVVQYSYFIAPLLRRINTQINYRNHRKIAVIDGKVGFIGGMNIGDEYRGLGKIGEWKDLHIKVTGDFVLGLQGVFIDDYMAVKRIDDAEFFMEGEFDKYFPPSEKSKGIIMQLVKSGPNSEYPAIMQGIVKMIYMAKKKIYITTPYFVPTESVMDALKIAKLSGVDVKILFPGKYDHFLVYHASKTYLEELVRCGVEVYFYNKKAFVHSKVMTIDDSICTIGTANMDIRSFELNYEVNAVIYDKDTTLKVNDLFKKDLEESRRVDLEYFNSEPKYIKIIDGVCRIFSELL</sequence>
<evidence type="ECO:0000256" key="8">
    <source>
        <dbReference type="NCBIfam" id="TIGR04265"/>
    </source>
</evidence>
<dbReference type="Gene3D" id="3.30.870.10">
    <property type="entry name" value="Endonuclease Chain A"/>
    <property type="match status" value="2"/>
</dbReference>
<evidence type="ECO:0000256" key="1">
    <source>
        <dbReference type="ARBA" id="ARBA00004236"/>
    </source>
</evidence>
<evidence type="ECO:0000256" key="7">
    <source>
        <dbReference type="ARBA" id="ARBA00023136"/>
    </source>
</evidence>
<comment type="subcellular location">
    <subcellularLocation>
        <location evidence="1">Cell membrane</location>
    </subcellularLocation>
</comment>
<dbReference type="GO" id="GO:0005886">
    <property type="term" value="C:plasma membrane"/>
    <property type="evidence" value="ECO:0007669"/>
    <property type="project" value="UniProtKB-SubCell"/>
</dbReference>
<evidence type="ECO:0000256" key="4">
    <source>
        <dbReference type="ARBA" id="ARBA00022692"/>
    </source>
</evidence>
<dbReference type="InterPro" id="IPR025202">
    <property type="entry name" value="PLD-like_dom"/>
</dbReference>
<dbReference type="PROSITE" id="PS50035">
    <property type="entry name" value="PLD"/>
    <property type="match status" value="2"/>
</dbReference>
<dbReference type="EC" id="2.7.8.-" evidence="8"/>